<keyword evidence="3" id="KW-0227">DNA damage</keyword>
<dbReference type="InterPro" id="IPR011335">
    <property type="entry name" value="Restrct_endonuc-II-like"/>
</dbReference>
<gene>
    <name evidence="7" type="ORF">A3D83_04035</name>
</gene>
<dbReference type="GO" id="GO:0006298">
    <property type="term" value="P:mismatch repair"/>
    <property type="evidence" value="ECO:0007669"/>
    <property type="project" value="InterPro"/>
</dbReference>
<keyword evidence="4" id="KW-0378">Hydrolase</keyword>
<name>A0A1F5JVS5_9BACT</name>
<keyword evidence="2" id="KW-0255">Endonuclease</keyword>
<organism evidence="7 8">
    <name type="scientific">Candidatus Daviesbacteria bacterium RIFCSPHIGHO2_02_FULL_41_10</name>
    <dbReference type="NCBI Taxonomy" id="1797774"/>
    <lineage>
        <taxon>Bacteria</taxon>
        <taxon>Candidatus Daviesiibacteriota</taxon>
    </lineage>
</organism>
<proteinExistence type="inferred from homology"/>
<comment type="caution">
    <text evidence="7">The sequence shown here is derived from an EMBL/GenBank/DDBJ whole genome shotgun (WGS) entry which is preliminary data.</text>
</comment>
<dbReference type="InterPro" id="IPR004603">
    <property type="entry name" value="DNA_mismatch_endonuc_vsr"/>
</dbReference>
<evidence type="ECO:0000256" key="5">
    <source>
        <dbReference type="ARBA" id="ARBA00023204"/>
    </source>
</evidence>
<dbReference type="EMBL" id="MFDB01000022">
    <property type="protein sequence ID" value="OGE32739.1"/>
    <property type="molecule type" value="Genomic_DNA"/>
</dbReference>
<evidence type="ECO:0000256" key="1">
    <source>
        <dbReference type="ARBA" id="ARBA00022722"/>
    </source>
</evidence>
<dbReference type="CDD" id="cd00221">
    <property type="entry name" value="Vsr"/>
    <property type="match status" value="1"/>
</dbReference>
<keyword evidence="1" id="KW-0540">Nuclease</keyword>
<dbReference type="Gene3D" id="3.40.960.10">
    <property type="entry name" value="VSR Endonuclease"/>
    <property type="match status" value="1"/>
</dbReference>
<evidence type="ECO:0000256" key="3">
    <source>
        <dbReference type="ARBA" id="ARBA00022763"/>
    </source>
</evidence>
<dbReference type="AlphaFoldDB" id="A0A1F5JVS5"/>
<dbReference type="Proteomes" id="UP000177258">
    <property type="component" value="Unassembled WGS sequence"/>
</dbReference>
<evidence type="ECO:0000256" key="6">
    <source>
        <dbReference type="ARBA" id="ARBA00029466"/>
    </source>
</evidence>
<evidence type="ECO:0000256" key="2">
    <source>
        <dbReference type="ARBA" id="ARBA00022759"/>
    </source>
</evidence>
<evidence type="ECO:0000313" key="7">
    <source>
        <dbReference type="EMBL" id="OGE32739.1"/>
    </source>
</evidence>
<reference evidence="7 8" key="1">
    <citation type="journal article" date="2016" name="Nat. Commun.">
        <title>Thousands of microbial genomes shed light on interconnected biogeochemical processes in an aquifer system.</title>
        <authorList>
            <person name="Anantharaman K."/>
            <person name="Brown C.T."/>
            <person name="Hug L.A."/>
            <person name="Sharon I."/>
            <person name="Castelle C.J."/>
            <person name="Probst A.J."/>
            <person name="Thomas B.C."/>
            <person name="Singh A."/>
            <person name="Wilkins M.J."/>
            <person name="Karaoz U."/>
            <person name="Brodie E.L."/>
            <person name="Williams K.H."/>
            <person name="Hubbard S.S."/>
            <person name="Banfield J.F."/>
        </authorList>
    </citation>
    <scope>NUCLEOTIDE SEQUENCE [LARGE SCALE GENOMIC DNA]</scope>
</reference>
<evidence type="ECO:0000256" key="4">
    <source>
        <dbReference type="ARBA" id="ARBA00022801"/>
    </source>
</evidence>
<protein>
    <recommendedName>
        <fullName evidence="9">Very short patch repair endonuclease</fullName>
    </recommendedName>
</protein>
<sequence>MVDIITKEQRSYNMSRVRSKNTKTEKIIFKMLRVGGYKFKSHYSIIGKPDIAFPKYKIAIFIDGEFWHGKDFDVWKGKMSPFWLKKIYGNIERDKSNIRTLRKEGWRVLRLWHKDILRNQDKAFLKVVNFIEKNSLS</sequence>
<dbReference type="SUPFAM" id="SSF52980">
    <property type="entry name" value="Restriction endonuclease-like"/>
    <property type="match status" value="1"/>
</dbReference>
<accession>A0A1F5JVS5</accession>
<keyword evidence="5" id="KW-0234">DNA repair</keyword>
<dbReference type="NCBIfam" id="TIGR00632">
    <property type="entry name" value="vsr"/>
    <property type="match status" value="1"/>
</dbReference>
<evidence type="ECO:0000313" key="8">
    <source>
        <dbReference type="Proteomes" id="UP000177258"/>
    </source>
</evidence>
<dbReference type="GO" id="GO:0004519">
    <property type="term" value="F:endonuclease activity"/>
    <property type="evidence" value="ECO:0007669"/>
    <property type="project" value="UniProtKB-KW"/>
</dbReference>
<dbReference type="GO" id="GO:0016787">
    <property type="term" value="F:hydrolase activity"/>
    <property type="evidence" value="ECO:0007669"/>
    <property type="project" value="UniProtKB-KW"/>
</dbReference>
<evidence type="ECO:0008006" key="9">
    <source>
        <dbReference type="Google" id="ProtNLM"/>
    </source>
</evidence>
<dbReference type="Pfam" id="PF03852">
    <property type="entry name" value="Vsr"/>
    <property type="match status" value="1"/>
</dbReference>
<comment type="similarity">
    <text evidence="6">Belongs to the Vsr family.</text>
</comment>